<dbReference type="Pfam" id="PF00067">
    <property type="entry name" value="p450"/>
    <property type="match status" value="1"/>
</dbReference>
<dbReference type="AlphaFoldDB" id="A0A816PRZ2"/>
<evidence type="ECO:0000256" key="2">
    <source>
        <dbReference type="ARBA" id="ARBA00010617"/>
    </source>
</evidence>
<dbReference type="EMBL" id="CAJNRF010003572">
    <property type="protein sequence ID" value="CAF2052191.1"/>
    <property type="molecule type" value="Genomic_DNA"/>
</dbReference>
<keyword evidence="4" id="KW-0472">Membrane</keyword>
<dbReference type="PROSITE" id="PS00086">
    <property type="entry name" value="CYTOCHROME_P450"/>
    <property type="match status" value="1"/>
</dbReference>
<dbReference type="InterPro" id="IPR036396">
    <property type="entry name" value="Cyt_P450_sf"/>
</dbReference>
<dbReference type="GO" id="GO:0005506">
    <property type="term" value="F:iron ion binding"/>
    <property type="evidence" value="ECO:0007669"/>
    <property type="project" value="InterPro"/>
</dbReference>
<protein>
    <recommendedName>
        <fullName evidence="9">Cytochrome P450</fullName>
    </recommendedName>
</protein>
<comment type="caution">
    <text evidence="7">The sequence shown here is derived from an EMBL/GenBank/DDBJ whole genome shotgun (WGS) entry which is preliminary data.</text>
</comment>
<keyword evidence="6" id="KW-0560">Oxidoreductase</keyword>
<keyword evidence="6" id="KW-0503">Monooxygenase</keyword>
<dbReference type="SUPFAM" id="SSF48264">
    <property type="entry name" value="Cytochrome P450"/>
    <property type="match status" value="1"/>
</dbReference>
<gene>
    <name evidence="7" type="ORF">WKI299_LOCUS10363</name>
</gene>
<dbReference type="InterPro" id="IPR002401">
    <property type="entry name" value="Cyt_P450_E_grp-I"/>
</dbReference>
<dbReference type="PANTHER" id="PTHR24291:SF189">
    <property type="entry name" value="CYTOCHROME P450 4C3-RELATED"/>
    <property type="match status" value="1"/>
</dbReference>
<comment type="cofactor">
    <cofactor evidence="5">
        <name>heme</name>
        <dbReference type="ChEBI" id="CHEBI:30413"/>
    </cofactor>
</comment>
<dbReference type="GO" id="GO:0016705">
    <property type="term" value="F:oxidoreductase activity, acting on paired donors, with incorporation or reduction of molecular oxygen"/>
    <property type="evidence" value="ECO:0007669"/>
    <property type="project" value="InterPro"/>
</dbReference>
<dbReference type="Proteomes" id="UP000663856">
    <property type="component" value="Unassembled WGS sequence"/>
</dbReference>
<dbReference type="PRINTS" id="PR00463">
    <property type="entry name" value="EP450I"/>
</dbReference>
<comment type="subcellular location">
    <subcellularLocation>
        <location evidence="1">Endoplasmic reticulum membrane</location>
    </subcellularLocation>
</comment>
<keyword evidence="5 6" id="KW-0349">Heme</keyword>
<dbReference type="GO" id="GO:0005789">
    <property type="term" value="C:endoplasmic reticulum membrane"/>
    <property type="evidence" value="ECO:0007669"/>
    <property type="project" value="UniProtKB-SubCell"/>
</dbReference>
<sequence>MAVISFTFLIIIFLIFLIVRLKPWLVNYFKLLKNYGPVPCPRNRLPILGNLLSLPLDPHQFSLKLDQFYEESKTTALYCLWIGTYPLVAFFHPVGLEDFFSGSKHITKSPDYLFLHPWLRTGLLTSTGAKWKNRRRIITPAFHDKELLNNFVDIYNEQSAVLVQRLASLKSEKEVNLYPYIASCALDIICEAAMGLNIGAQHDRNSQYVDAVLKLTDILLKRQRMPWLWPDLIFKILPQGRAHDRYLKIVHQFTKKVIDDRAQAFHADEIRQKRSAFLDLLLKQMHDEQLTLVDIQEEVDTFMFEGHDTTAAAINFTCFMIASHPEVQQKLHDEVDRVFGNDHDRSSTTEDLNELNYLECVIKETLRLFPSVPFIAREVQEDFTYNDYKILRGSTAVLFIYYIHRDPKHFPDPERFDPDRFLPENSHDRAAYAFVPFSAGSRNCIGQRFALLEEKAMLSSILRRFKLKTAQKRDELNLSFEIILRSEHGAFVQVEPRF</sequence>
<dbReference type="InterPro" id="IPR001128">
    <property type="entry name" value="Cyt_P450"/>
</dbReference>
<evidence type="ECO:0000256" key="5">
    <source>
        <dbReference type="PIRSR" id="PIRSR602401-1"/>
    </source>
</evidence>
<evidence type="ECO:0000256" key="1">
    <source>
        <dbReference type="ARBA" id="ARBA00004586"/>
    </source>
</evidence>
<organism evidence="7 8">
    <name type="scientific">Rotaria magnacalcarata</name>
    <dbReference type="NCBI Taxonomy" id="392030"/>
    <lineage>
        <taxon>Eukaryota</taxon>
        <taxon>Metazoa</taxon>
        <taxon>Spiralia</taxon>
        <taxon>Gnathifera</taxon>
        <taxon>Rotifera</taxon>
        <taxon>Eurotatoria</taxon>
        <taxon>Bdelloidea</taxon>
        <taxon>Philodinida</taxon>
        <taxon>Philodinidae</taxon>
        <taxon>Rotaria</taxon>
    </lineage>
</organism>
<name>A0A816PRZ2_9BILA</name>
<dbReference type="GO" id="GO:0004497">
    <property type="term" value="F:monooxygenase activity"/>
    <property type="evidence" value="ECO:0007669"/>
    <property type="project" value="UniProtKB-KW"/>
</dbReference>
<evidence type="ECO:0000313" key="8">
    <source>
        <dbReference type="Proteomes" id="UP000663856"/>
    </source>
</evidence>
<dbReference type="Gene3D" id="1.10.630.10">
    <property type="entry name" value="Cytochrome P450"/>
    <property type="match status" value="1"/>
</dbReference>
<feature type="binding site" description="axial binding residue" evidence="5">
    <location>
        <position position="444"/>
    </location>
    <ligand>
        <name>heme</name>
        <dbReference type="ChEBI" id="CHEBI:30413"/>
    </ligand>
    <ligandPart>
        <name>Fe</name>
        <dbReference type="ChEBI" id="CHEBI:18248"/>
    </ligandPart>
</feature>
<proteinExistence type="inferred from homology"/>
<reference evidence="7" key="1">
    <citation type="submission" date="2021-02" db="EMBL/GenBank/DDBJ databases">
        <authorList>
            <person name="Nowell W R."/>
        </authorList>
    </citation>
    <scope>NUCLEOTIDE SEQUENCE</scope>
</reference>
<dbReference type="PANTHER" id="PTHR24291">
    <property type="entry name" value="CYTOCHROME P450 FAMILY 4"/>
    <property type="match status" value="1"/>
</dbReference>
<evidence type="ECO:0008006" key="9">
    <source>
        <dbReference type="Google" id="ProtNLM"/>
    </source>
</evidence>
<evidence type="ECO:0000256" key="3">
    <source>
        <dbReference type="ARBA" id="ARBA00022824"/>
    </source>
</evidence>
<dbReference type="InterPro" id="IPR017972">
    <property type="entry name" value="Cyt_P450_CS"/>
</dbReference>
<dbReference type="GO" id="GO:0020037">
    <property type="term" value="F:heme binding"/>
    <property type="evidence" value="ECO:0007669"/>
    <property type="project" value="InterPro"/>
</dbReference>
<comment type="similarity">
    <text evidence="2 6">Belongs to the cytochrome P450 family.</text>
</comment>
<evidence type="ECO:0000313" key="7">
    <source>
        <dbReference type="EMBL" id="CAF2052191.1"/>
    </source>
</evidence>
<keyword evidence="3" id="KW-0256">Endoplasmic reticulum</keyword>
<keyword evidence="5 6" id="KW-0479">Metal-binding</keyword>
<dbReference type="PRINTS" id="PR00385">
    <property type="entry name" value="P450"/>
</dbReference>
<evidence type="ECO:0000256" key="6">
    <source>
        <dbReference type="RuleBase" id="RU000461"/>
    </source>
</evidence>
<evidence type="ECO:0000256" key="4">
    <source>
        <dbReference type="ARBA" id="ARBA00023136"/>
    </source>
</evidence>
<accession>A0A816PRZ2</accession>
<dbReference type="InterPro" id="IPR050196">
    <property type="entry name" value="Cytochrome_P450_Monoox"/>
</dbReference>
<keyword evidence="5 6" id="KW-0408">Iron</keyword>